<reference evidence="18" key="1">
    <citation type="submission" date="2007-07" db="EMBL/GenBank/DDBJ databases">
        <authorList>
            <consortium name="The Genome Sequencing Platform"/>
            <consortium name="The Genome Assembly Team"/>
            <person name="Lindblad-Toh K."/>
            <person name="DiPalma F."/>
            <person name="Gnerre S."/>
            <person name="Clamp M."/>
            <person name="Lander E.S."/>
        </authorList>
    </citation>
    <scope>NUCLEOTIDE SEQUENCE [LARGE SCALE GENOMIC DNA]</scope>
</reference>
<dbReference type="InterPro" id="IPR013783">
    <property type="entry name" value="Ig-like_fold"/>
</dbReference>
<keyword evidence="6" id="KW-0677">Repeat</keyword>
<dbReference type="SMART" id="SM00409">
    <property type="entry name" value="IG"/>
    <property type="match status" value="2"/>
</dbReference>
<dbReference type="InterPro" id="IPR003599">
    <property type="entry name" value="Ig_sub"/>
</dbReference>
<evidence type="ECO:0000256" key="8">
    <source>
        <dbReference type="ARBA" id="ARBA00023136"/>
    </source>
</evidence>
<evidence type="ECO:0000256" key="13">
    <source>
        <dbReference type="ARBA" id="ARBA00040484"/>
    </source>
</evidence>
<keyword evidence="8 15" id="KW-0472">Membrane</keyword>
<keyword evidence="12" id="KW-0393">Immunoglobulin domain</keyword>
<dbReference type="PANTHER" id="PTHR11738:SF14">
    <property type="entry name" value="NATURAL CYTOTOXICITY TRIGGERING RECEPTOR 1"/>
    <property type="match status" value="1"/>
</dbReference>
<keyword evidence="4 15" id="KW-0812">Transmembrane</keyword>
<gene>
    <name evidence="18" type="primary">NCR1</name>
</gene>
<reference evidence="18" key="2">
    <citation type="submission" date="2016-12" db="EMBL/GenBank/DDBJ databases">
        <title>Mouse lemur reference genome and diversity panel.</title>
        <authorList>
            <person name="Harris R."/>
            <person name="Larsen P."/>
            <person name="Liu Y."/>
            <person name="Hughes D.S."/>
            <person name="Murali S."/>
            <person name="Raveendran M."/>
            <person name="Korchina V."/>
            <person name="Wang M."/>
            <person name="Jhangiani S."/>
            <person name="Bandaranaike D."/>
            <person name="Bellair M."/>
            <person name="Blankenburg K."/>
            <person name="Chao H."/>
            <person name="Dahdouli M."/>
            <person name="Dinh H."/>
            <person name="Doddapaneni H."/>
            <person name="English A."/>
            <person name="Firestine M."/>
            <person name="Gnanaolivu R."/>
            <person name="Gross S."/>
            <person name="Hernandez B."/>
            <person name="Javaid M."/>
            <person name="Jayaseelan J."/>
            <person name="Jones J."/>
            <person name="Khan Z."/>
            <person name="Kovar C."/>
            <person name="Kurapati P."/>
            <person name="Le B."/>
            <person name="Lee S."/>
            <person name="Li M."/>
            <person name="Mathew T."/>
            <person name="Narasimhan A."/>
            <person name="Ngo D."/>
            <person name="Nguyen L."/>
            <person name="Okwuonu G."/>
            <person name="Ongeri F."/>
            <person name="Osuji N."/>
            <person name="Pu L.-L."/>
            <person name="Puazo M."/>
            <person name="Quiroz J."/>
            <person name="Raj R."/>
            <person name="Rajbhandari K."/>
            <person name="Reid J.G."/>
            <person name="Santibanez J."/>
            <person name="Sexton D."/>
            <person name="Skinner E."/>
            <person name="Vee V."/>
            <person name="Weissenberger G."/>
            <person name="Wu Y."/>
            <person name="Xin Y."/>
            <person name="Han Y."/>
            <person name="Campbell C."/>
            <person name="Brown A."/>
            <person name="Sullivan B."/>
            <person name="Shelton J."/>
            <person name="Brown S."/>
            <person name="Dudchenko O."/>
            <person name="Machol I."/>
            <person name="Durand N."/>
            <person name="Shamim M."/>
            <person name="Lieberman A."/>
            <person name="Muzny D.M."/>
            <person name="Richards S."/>
            <person name="Yoder A."/>
            <person name="Worley K.C."/>
            <person name="Rogers J."/>
            <person name="Gibbs R.A."/>
        </authorList>
    </citation>
    <scope>NUCLEOTIDE SEQUENCE [LARGE SCALE GENOMIC DNA]</scope>
</reference>
<reference evidence="18" key="3">
    <citation type="submission" date="2025-05" db="UniProtKB">
        <authorList>
            <consortium name="Ensembl"/>
        </authorList>
    </citation>
    <scope>IDENTIFICATION</scope>
</reference>
<feature type="domain" description="Immunoglobulin" evidence="17">
    <location>
        <begin position="126"/>
        <end position="208"/>
    </location>
</feature>
<evidence type="ECO:0000256" key="3">
    <source>
        <dbReference type="ARBA" id="ARBA00022475"/>
    </source>
</evidence>
<evidence type="ECO:0000256" key="4">
    <source>
        <dbReference type="ARBA" id="ARBA00022692"/>
    </source>
</evidence>
<feature type="signal peptide" evidence="16">
    <location>
        <begin position="1"/>
        <end position="16"/>
    </location>
</feature>
<keyword evidence="11" id="KW-0325">Glycoprotein</keyword>
<evidence type="ECO:0000256" key="5">
    <source>
        <dbReference type="ARBA" id="ARBA00022729"/>
    </source>
</evidence>
<evidence type="ECO:0000256" key="7">
    <source>
        <dbReference type="ARBA" id="ARBA00022989"/>
    </source>
</evidence>
<keyword evidence="7 15" id="KW-1133">Transmembrane helix</keyword>
<accession>A0A8C5Y507</accession>
<evidence type="ECO:0000256" key="9">
    <source>
        <dbReference type="ARBA" id="ARBA00023157"/>
    </source>
</evidence>
<evidence type="ECO:0000256" key="10">
    <source>
        <dbReference type="ARBA" id="ARBA00023170"/>
    </source>
</evidence>
<evidence type="ECO:0000259" key="17">
    <source>
        <dbReference type="SMART" id="SM00409"/>
    </source>
</evidence>
<keyword evidence="3" id="KW-1003">Cell membrane</keyword>
<dbReference type="Gene3D" id="2.60.40.10">
    <property type="entry name" value="Immunoglobulins"/>
    <property type="match status" value="2"/>
</dbReference>
<evidence type="ECO:0000256" key="16">
    <source>
        <dbReference type="SAM" id="SignalP"/>
    </source>
</evidence>
<feature type="chain" id="PRO_5044680984" description="Natural cytotoxicity triggering receptor 1" evidence="16">
    <location>
        <begin position="17"/>
        <end position="298"/>
    </location>
</feature>
<dbReference type="InterPro" id="IPR036179">
    <property type="entry name" value="Ig-like_dom_sf"/>
</dbReference>
<sequence>MPPAATTLLCLGLCLSQRISTQKQTLSKPNIWAKPSFMVPDGEPVTIWCEGTHEAVEYQLYFEGSFKRLKPPRGMNKVKFLIPTMTLRTAGQYHCFYQSGELWSEPSDFLDLVVTGMYDTPTLSVHPAPTVTSGDNVTFYCRLGTATSLFFLLKEGRVSHIEHRLGNTQAQFPVGPVTRAHQGTYRCFGSYNNYAWSFPSEPVRLLVTGDVGNTTLAPTDPTSSDSWDPYLLTTETGFRGDVALWAHTTQNPLAIGLSFLVLVALVCFLVEDWLSRKRTREGTTASRGKCRRRLRAQP</sequence>
<dbReference type="EMBL" id="ABDC03026641">
    <property type="status" value="NOT_ANNOTATED_CDS"/>
    <property type="molecule type" value="Genomic_DNA"/>
</dbReference>
<dbReference type="SUPFAM" id="SSF48726">
    <property type="entry name" value="Immunoglobulin"/>
    <property type="match status" value="2"/>
</dbReference>
<comment type="subcellular location">
    <subcellularLocation>
        <location evidence="1">Cell membrane</location>
        <topology evidence="1">Single-pass type I membrane protein</topology>
    </subcellularLocation>
</comment>
<name>A0A8C5Y507_MICMU</name>
<evidence type="ECO:0000256" key="11">
    <source>
        <dbReference type="ARBA" id="ARBA00023180"/>
    </source>
</evidence>
<keyword evidence="19" id="KW-1185">Reference proteome</keyword>
<evidence type="ECO:0000256" key="1">
    <source>
        <dbReference type="ARBA" id="ARBA00004251"/>
    </source>
</evidence>
<evidence type="ECO:0000256" key="14">
    <source>
        <dbReference type="ARBA" id="ARBA00041225"/>
    </source>
</evidence>
<evidence type="ECO:0000256" key="12">
    <source>
        <dbReference type="ARBA" id="ARBA00023319"/>
    </source>
</evidence>
<dbReference type="GeneTree" id="ENSGT01100000263478"/>
<dbReference type="EMBL" id="ABDC03026642">
    <property type="status" value="NOT_ANNOTATED_CDS"/>
    <property type="molecule type" value="Genomic_DNA"/>
</dbReference>
<dbReference type="Pfam" id="PF13927">
    <property type="entry name" value="Ig_3"/>
    <property type="match status" value="1"/>
</dbReference>
<dbReference type="PANTHER" id="PTHR11738">
    <property type="entry name" value="MHC CLASS I NK CELL RECEPTOR"/>
    <property type="match status" value="1"/>
</dbReference>
<evidence type="ECO:0000313" key="18">
    <source>
        <dbReference type="Ensembl" id="ENSMICP00000045587.1"/>
    </source>
</evidence>
<evidence type="ECO:0000256" key="15">
    <source>
        <dbReference type="SAM" id="Phobius"/>
    </source>
</evidence>
<keyword evidence="5 16" id="KW-0732">Signal</keyword>
<dbReference type="Proteomes" id="UP000694394">
    <property type="component" value="Chromosome 22"/>
</dbReference>
<comment type="similarity">
    <text evidence="2">Belongs to the natural cytotoxicity receptor (NCR) family.</text>
</comment>
<dbReference type="InterPro" id="IPR050412">
    <property type="entry name" value="Ig-like_Receptors_ImmuneReg"/>
</dbReference>
<dbReference type="Ensembl" id="ENSMICT00000069690.1">
    <property type="protein sequence ID" value="ENSMICP00000045587.1"/>
    <property type="gene ID" value="ENSMICG00000047579.1"/>
</dbReference>
<feature type="transmembrane region" description="Helical" evidence="15">
    <location>
        <begin position="253"/>
        <end position="270"/>
    </location>
</feature>
<keyword evidence="9" id="KW-1015">Disulfide bond</keyword>
<protein>
    <recommendedName>
        <fullName evidence="13">Natural cytotoxicity triggering receptor 1</fullName>
    </recommendedName>
    <alternativeName>
        <fullName evidence="14">Natural killer cell p46-related protein</fullName>
    </alternativeName>
</protein>
<proteinExistence type="inferred from homology"/>
<evidence type="ECO:0000256" key="2">
    <source>
        <dbReference type="ARBA" id="ARBA00006531"/>
    </source>
</evidence>
<dbReference type="FunFam" id="2.60.40.10:FF:000049">
    <property type="entry name" value="Leukocyte immunoglobulin-like receptor subfamily B member 1"/>
    <property type="match status" value="2"/>
</dbReference>
<evidence type="ECO:0000313" key="19">
    <source>
        <dbReference type="Proteomes" id="UP000694394"/>
    </source>
</evidence>
<dbReference type="Ensembl" id="ENSMICT00000058724.1">
    <property type="protein sequence ID" value="ENSMICP00000046019.1"/>
    <property type="gene ID" value="ENSMICG00000047579.1"/>
</dbReference>
<feature type="domain" description="Immunoglobulin" evidence="17">
    <location>
        <begin position="34"/>
        <end position="115"/>
    </location>
</feature>
<dbReference type="GO" id="GO:0005886">
    <property type="term" value="C:plasma membrane"/>
    <property type="evidence" value="ECO:0007669"/>
    <property type="project" value="UniProtKB-SubCell"/>
</dbReference>
<organism evidence="18 19">
    <name type="scientific">Microcebus murinus</name>
    <name type="common">Gray mouse lemur</name>
    <name type="synonym">Lemur murinus</name>
    <dbReference type="NCBI Taxonomy" id="30608"/>
    <lineage>
        <taxon>Eukaryota</taxon>
        <taxon>Metazoa</taxon>
        <taxon>Chordata</taxon>
        <taxon>Craniata</taxon>
        <taxon>Vertebrata</taxon>
        <taxon>Euteleostomi</taxon>
        <taxon>Mammalia</taxon>
        <taxon>Eutheria</taxon>
        <taxon>Euarchontoglires</taxon>
        <taxon>Primates</taxon>
        <taxon>Strepsirrhini</taxon>
        <taxon>Lemuriformes</taxon>
        <taxon>Cheirogaleidae</taxon>
        <taxon>Microcebus</taxon>
    </lineage>
</organism>
<dbReference type="AlphaFoldDB" id="A0A8C5Y507"/>
<dbReference type="GO" id="GO:0002764">
    <property type="term" value="P:immune response-regulating signaling pathway"/>
    <property type="evidence" value="ECO:0007669"/>
    <property type="project" value="TreeGrafter"/>
</dbReference>
<evidence type="ECO:0000256" key="6">
    <source>
        <dbReference type="ARBA" id="ARBA00022737"/>
    </source>
</evidence>
<dbReference type="Pfam" id="PF13895">
    <property type="entry name" value="Ig_2"/>
    <property type="match status" value="1"/>
</dbReference>
<keyword evidence="10" id="KW-0675">Receptor</keyword>